<evidence type="ECO:0000313" key="2">
    <source>
        <dbReference type="EMBL" id="EEG27132.1"/>
    </source>
</evidence>
<dbReference type="Proteomes" id="UP000006247">
    <property type="component" value="Unassembled WGS sequence"/>
</dbReference>
<dbReference type="SUPFAM" id="SSF142433">
    <property type="entry name" value="CinA-like"/>
    <property type="match status" value="1"/>
</dbReference>
<name>C0E2J7_9CORY</name>
<comment type="caution">
    <text evidence="2">The sequence shown here is derived from an EMBL/GenBank/DDBJ whole genome shotgun (WGS) entry which is preliminary data.</text>
</comment>
<organism evidence="2 3">
    <name type="scientific">Corynebacterium matruchotii ATCC 33806</name>
    <dbReference type="NCBI Taxonomy" id="566549"/>
    <lineage>
        <taxon>Bacteria</taxon>
        <taxon>Bacillati</taxon>
        <taxon>Actinomycetota</taxon>
        <taxon>Actinomycetes</taxon>
        <taxon>Mycobacteriales</taxon>
        <taxon>Corynebacteriaceae</taxon>
        <taxon>Corynebacterium</taxon>
    </lineage>
</organism>
<evidence type="ECO:0000313" key="3">
    <source>
        <dbReference type="Proteomes" id="UP000006247"/>
    </source>
</evidence>
<feature type="domain" description="CinA C-terminal" evidence="1">
    <location>
        <begin position="7"/>
        <end position="161"/>
    </location>
</feature>
<dbReference type="HOGENOM" id="CLU_030805_1_0_11"/>
<dbReference type="NCBIfam" id="TIGR00199">
    <property type="entry name" value="PncC_domain"/>
    <property type="match status" value="1"/>
</dbReference>
<dbReference type="AlphaFoldDB" id="C0E2J7"/>
<protein>
    <submittedName>
        <fullName evidence="2">Competence/damage-inducible domain protein CinA</fullName>
    </submittedName>
</protein>
<dbReference type="InterPro" id="IPR036653">
    <property type="entry name" value="CinA-like_C"/>
</dbReference>
<evidence type="ECO:0000259" key="1">
    <source>
        <dbReference type="Pfam" id="PF02464"/>
    </source>
</evidence>
<dbReference type="Pfam" id="PF02464">
    <property type="entry name" value="CinA"/>
    <property type="match status" value="1"/>
</dbReference>
<dbReference type="InterPro" id="IPR008136">
    <property type="entry name" value="CinA_C"/>
</dbReference>
<sequence>MSSTVTAREVITSLIDAGQTVATCESLTAGLLAATLADVPGASAALRGGLVTYATDLKHTLARVPQEVLVAHGPVARETAIAMARGVRDVCGADWGVSLTGVAGPDPQDGHPVGEVWVGVAGPEDTGVAELAGTVLGSADLLVGDRAAIRRQAMTAALAVMVRVRAGHIG</sequence>
<accession>C0E2J7</accession>
<dbReference type="EMBL" id="ACEB01000020">
    <property type="protein sequence ID" value="EEG27132.1"/>
    <property type="molecule type" value="Genomic_DNA"/>
</dbReference>
<gene>
    <name evidence="2" type="ORF">CORMATOL_01202</name>
</gene>
<reference evidence="2 3" key="1">
    <citation type="submission" date="2009-01" db="EMBL/GenBank/DDBJ databases">
        <authorList>
            <person name="Fulton L."/>
            <person name="Clifton S."/>
            <person name="Chinwalla A.T."/>
            <person name="Mitreva M."/>
            <person name="Sodergren E."/>
            <person name="Weinstock G."/>
            <person name="Clifton S."/>
            <person name="Dooling D.J."/>
            <person name="Fulton B."/>
            <person name="Minx P."/>
            <person name="Pepin K.H."/>
            <person name="Johnson M."/>
            <person name="Bhonagiri V."/>
            <person name="Nash W.E."/>
            <person name="Mardis E.R."/>
            <person name="Wilson R.K."/>
        </authorList>
    </citation>
    <scope>NUCLEOTIDE SEQUENCE [LARGE SCALE GENOMIC DNA]</scope>
    <source>
        <strain evidence="2 3">ATCC 33806</strain>
    </source>
</reference>
<dbReference type="Gene3D" id="3.90.950.20">
    <property type="entry name" value="CinA-like"/>
    <property type="match status" value="1"/>
</dbReference>
<dbReference type="RefSeq" id="WP_005520828.1">
    <property type="nucleotide sequence ID" value="NZ_EQ973329.1"/>
</dbReference>
<proteinExistence type="predicted"/>